<dbReference type="Gene3D" id="3.40.50.2300">
    <property type="match status" value="1"/>
</dbReference>
<dbReference type="InterPro" id="IPR011006">
    <property type="entry name" value="CheY-like_superfamily"/>
</dbReference>
<dbReference type="AlphaFoldDB" id="A0AA41EC28"/>
<dbReference type="EMBL" id="JAGSVG010000026">
    <property type="protein sequence ID" value="MBR8132215.1"/>
    <property type="molecule type" value="Genomic_DNA"/>
</dbReference>
<evidence type="ECO:0000256" key="1">
    <source>
        <dbReference type="ARBA" id="ARBA00022553"/>
    </source>
</evidence>
<organism evidence="4 5">
    <name type="scientific">Burkholderia ambifaria</name>
    <dbReference type="NCBI Taxonomy" id="152480"/>
    <lineage>
        <taxon>Bacteria</taxon>
        <taxon>Pseudomonadati</taxon>
        <taxon>Pseudomonadota</taxon>
        <taxon>Betaproteobacteria</taxon>
        <taxon>Burkholderiales</taxon>
        <taxon>Burkholderiaceae</taxon>
        <taxon>Burkholderia</taxon>
        <taxon>Burkholderia cepacia complex</taxon>
    </lineage>
</organism>
<evidence type="ECO:0000313" key="4">
    <source>
        <dbReference type="EMBL" id="MBR8132215.1"/>
    </source>
</evidence>
<name>A0AA41EC28_9BURK</name>
<gene>
    <name evidence="4" type="ORF">KDW93_25125</name>
</gene>
<protein>
    <submittedName>
        <fullName evidence="4">Response regulator</fullName>
    </submittedName>
</protein>
<evidence type="ECO:0000256" key="2">
    <source>
        <dbReference type="PROSITE-ProRule" id="PRU00169"/>
    </source>
</evidence>
<sequence>MPFSLSASDLVSIVDDDPFVRAAAGSFVRSLGGEAREFASGLAFLASDVVSRTSCLICDLQMPEMDGLEVLARMEARGLRIPTVLVTAFVSVRTSERARASTALCLLEKPIDAQELEGWLARALGYG</sequence>
<feature type="modified residue" description="4-aspartylphosphate" evidence="2">
    <location>
        <position position="59"/>
    </location>
</feature>
<dbReference type="Pfam" id="PF00072">
    <property type="entry name" value="Response_reg"/>
    <property type="match status" value="1"/>
</dbReference>
<evidence type="ECO:0000313" key="5">
    <source>
        <dbReference type="Proteomes" id="UP000682266"/>
    </source>
</evidence>
<evidence type="ECO:0000259" key="3">
    <source>
        <dbReference type="PROSITE" id="PS50110"/>
    </source>
</evidence>
<dbReference type="PROSITE" id="PS50110">
    <property type="entry name" value="RESPONSE_REGULATORY"/>
    <property type="match status" value="1"/>
</dbReference>
<dbReference type="SUPFAM" id="SSF52172">
    <property type="entry name" value="CheY-like"/>
    <property type="match status" value="1"/>
</dbReference>
<dbReference type="InterPro" id="IPR001789">
    <property type="entry name" value="Sig_transdc_resp-reg_receiver"/>
</dbReference>
<dbReference type="PANTHER" id="PTHR44591">
    <property type="entry name" value="STRESS RESPONSE REGULATOR PROTEIN 1"/>
    <property type="match status" value="1"/>
</dbReference>
<dbReference type="SMART" id="SM00448">
    <property type="entry name" value="REC"/>
    <property type="match status" value="1"/>
</dbReference>
<keyword evidence="1 2" id="KW-0597">Phosphoprotein</keyword>
<comment type="caution">
    <text evidence="4">The sequence shown here is derived from an EMBL/GenBank/DDBJ whole genome shotgun (WGS) entry which is preliminary data.</text>
</comment>
<dbReference type="PANTHER" id="PTHR44591:SF25">
    <property type="entry name" value="CHEMOTAXIS TWO-COMPONENT RESPONSE REGULATOR"/>
    <property type="match status" value="1"/>
</dbReference>
<feature type="domain" description="Response regulatory" evidence="3">
    <location>
        <begin position="10"/>
        <end position="124"/>
    </location>
</feature>
<proteinExistence type="predicted"/>
<reference evidence="4" key="1">
    <citation type="submission" date="2021-04" db="EMBL/GenBank/DDBJ databases">
        <title>A collection of bacterial strains from the Burkholderia cepacia Research Laboratory and Repository.</title>
        <authorList>
            <person name="Lipuma J."/>
            <person name="Spilker T."/>
        </authorList>
    </citation>
    <scope>NUCLEOTIDE SEQUENCE</scope>
    <source>
        <strain evidence="4">AU36012</strain>
    </source>
</reference>
<dbReference type="InterPro" id="IPR050595">
    <property type="entry name" value="Bact_response_regulator"/>
</dbReference>
<accession>A0AA41EC28</accession>
<dbReference type="Proteomes" id="UP000682266">
    <property type="component" value="Unassembled WGS sequence"/>
</dbReference>
<dbReference type="GO" id="GO:0000160">
    <property type="term" value="P:phosphorelay signal transduction system"/>
    <property type="evidence" value="ECO:0007669"/>
    <property type="project" value="InterPro"/>
</dbReference>
<dbReference type="RefSeq" id="WP_105787661.1">
    <property type="nucleotide sequence ID" value="NZ_CADERF010000023.1"/>
</dbReference>